<name>A0A3A8QWB8_9BACT</name>
<proteinExistence type="predicted"/>
<evidence type="ECO:0000313" key="5">
    <source>
        <dbReference type="Proteomes" id="UP000282656"/>
    </source>
</evidence>
<gene>
    <name evidence="4" type="ORF">D7X96_03110</name>
</gene>
<comment type="caution">
    <text evidence="4">The sequence shown here is derived from an EMBL/GenBank/DDBJ whole genome shotgun (WGS) entry which is preliminary data.</text>
</comment>
<accession>A0A3A8QWB8</accession>
<feature type="transmembrane region" description="Helical" evidence="2">
    <location>
        <begin position="39"/>
        <end position="57"/>
    </location>
</feature>
<feature type="region of interest" description="Disordered" evidence="1">
    <location>
        <begin position="1"/>
        <end position="22"/>
    </location>
</feature>
<reference evidence="5" key="1">
    <citation type="submission" date="2018-09" db="EMBL/GenBank/DDBJ databases">
        <authorList>
            <person name="Livingstone P.G."/>
            <person name="Whitworth D.E."/>
        </authorList>
    </citation>
    <scope>NUCLEOTIDE SEQUENCE [LARGE SCALE GENOMIC DNA]</scope>
    <source>
        <strain evidence="5">AB047A</strain>
    </source>
</reference>
<dbReference type="EMBL" id="RAWM01000005">
    <property type="protein sequence ID" value="RKH73056.1"/>
    <property type="molecule type" value="Genomic_DNA"/>
</dbReference>
<dbReference type="Proteomes" id="UP000282656">
    <property type="component" value="Unassembled WGS sequence"/>
</dbReference>
<keyword evidence="2" id="KW-0812">Transmembrane</keyword>
<evidence type="ECO:0000313" key="4">
    <source>
        <dbReference type="EMBL" id="RKH73056.1"/>
    </source>
</evidence>
<protein>
    <submittedName>
        <fullName evidence="4">SHOCT domain-containing protein</fullName>
    </submittedName>
</protein>
<evidence type="ECO:0000259" key="3">
    <source>
        <dbReference type="Pfam" id="PF09851"/>
    </source>
</evidence>
<dbReference type="OrthoDB" id="5382494at2"/>
<feature type="compositionally biased region" description="Low complexity" evidence="1">
    <location>
        <begin position="1"/>
        <end position="18"/>
    </location>
</feature>
<sequence>MATGPMPAAAPPRMTGGPCTRASTSRRLNPMFDAITSDPPLLVLLLVVVGGLAWAFGPKGGLLGLLGAGLDRAELKNGRAGEATVLEVRDTAIRINKRPVLQLLLEVHIPGRAPYQARVSKRLPPHSSTATWGPGLRVQVMVDPMQPQRVVITGFAMTAPPAPPADPVRAMEDLKRMADAGLITEHEFEAKKAEILGRL</sequence>
<dbReference type="InterPro" id="IPR018649">
    <property type="entry name" value="SHOCT"/>
</dbReference>
<dbReference type="Pfam" id="PF09851">
    <property type="entry name" value="SHOCT"/>
    <property type="match status" value="1"/>
</dbReference>
<feature type="domain" description="SHOCT" evidence="3">
    <location>
        <begin position="170"/>
        <end position="196"/>
    </location>
</feature>
<organism evidence="4 5">
    <name type="scientific">Corallococcus interemptor</name>
    <dbReference type="NCBI Taxonomy" id="2316720"/>
    <lineage>
        <taxon>Bacteria</taxon>
        <taxon>Pseudomonadati</taxon>
        <taxon>Myxococcota</taxon>
        <taxon>Myxococcia</taxon>
        <taxon>Myxococcales</taxon>
        <taxon>Cystobacterineae</taxon>
        <taxon>Myxococcaceae</taxon>
        <taxon>Corallococcus</taxon>
    </lineage>
</organism>
<keyword evidence="2" id="KW-1133">Transmembrane helix</keyword>
<keyword evidence="2" id="KW-0472">Membrane</keyword>
<keyword evidence="5" id="KW-1185">Reference proteome</keyword>
<evidence type="ECO:0000256" key="1">
    <source>
        <dbReference type="SAM" id="MobiDB-lite"/>
    </source>
</evidence>
<evidence type="ECO:0000256" key="2">
    <source>
        <dbReference type="SAM" id="Phobius"/>
    </source>
</evidence>
<dbReference type="AlphaFoldDB" id="A0A3A8QWB8"/>